<comment type="similarity">
    <text evidence="7">Belongs to the NusA family.</text>
</comment>
<dbReference type="Gene3D" id="1.10.150.20">
    <property type="entry name" value="5' to 3' exonuclease, C-terminal subdomain"/>
    <property type="match status" value="1"/>
</dbReference>
<protein>
    <recommendedName>
        <fullName evidence="7">Transcription termination/antitermination protein NusA</fullName>
    </recommendedName>
</protein>
<dbReference type="GO" id="GO:0003700">
    <property type="term" value="F:DNA-binding transcription factor activity"/>
    <property type="evidence" value="ECO:0007669"/>
    <property type="project" value="InterPro"/>
</dbReference>
<sequence length="428" mass="47986">MNLELKKAIDQISKDKGIDRDMLIDTLEEAIRASVAKKYGDKMDIEVNFNEETGDIEVYQFKVVVDEVEDPDTEILMDEARVHDPEVELDDAVGFRLQVEDLGRIAAQSAKQVIIQRMRDAEQEIIYEEYKNRTGEIVSGIIQRRDRSGWIINLGRTEALLPKDRQIPRERFRQGDRVEGLIIEVRKEGRGPQIIITRSDPEYMTALFRREVPEVADGTVNIMGVARDPGLRAKVTVLSQDSNVDPVGACVGVRGSRIHNIVQELRGERIDIVLWSPDIATYAANALSPARVSKIAIDDAEKSLEVVVPEDQLTPAIGKKGQNVKLAAKLLGWKIDIFTNSRYNKLNKDRQLLEQLASAVQVPMADFVEAGFDTLESIAERTNEELLDIQGISEENIGTLRAALNLLISQNPQTDDEPEESGADYDEV</sequence>
<dbReference type="Gene3D" id="2.40.50.140">
    <property type="entry name" value="Nucleic acid-binding proteins"/>
    <property type="match status" value="1"/>
</dbReference>
<evidence type="ECO:0000256" key="2">
    <source>
        <dbReference type="ARBA" id="ARBA00022490"/>
    </source>
</evidence>
<evidence type="ECO:0000256" key="7">
    <source>
        <dbReference type="HAMAP-Rule" id="MF_00945"/>
    </source>
</evidence>
<dbReference type="SMART" id="SM00322">
    <property type="entry name" value="KH"/>
    <property type="match status" value="2"/>
</dbReference>
<reference evidence="11" key="1">
    <citation type="submission" date="2016-02" db="EMBL/GenBank/DDBJ databases">
        <authorList>
            <person name="Holder M.E."/>
            <person name="Ajami N.J."/>
            <person name="Petrosino J.F."/>
        </authorList>
    </citation>
    <scope>NUCLEOTIDE SEQUENCE [LARGE SCALE GENOMIC DNA]</scope>
    <source>
        <strain evidence="11">DSM 12838</strain>
    </source>
</reference>
<dbReference type="PANTHER" id="PTHR22648:SF0">
    <property type="entry name" value="TRANSCRIPTION TERMINATION_ANTITERMINATION PROTEIN NUSA"/>
    <property type="match status" value="1"/>
</dbReference>
<dbReference type="FunFam" id="3.30.300.20:FF:000005">
    <property type="entry name" value="Transcription termination/antitermination protein NusA"/>
    <property type="match status" value="1"/>
</dbReference>
<dbReference type="InterPro" id="IPR015946">
    <property type="entry name" value="KH_dom-like_a/b"/>
</dbReference>
<dbReference type="GO" id="GO:0000166">
    <property type="term" value="F:nucleotide binding"/>
    <property type="evidence" value="ECO:0007669"/>
    <property type="project" value="InterPro"/>
</dbReference>
<dbReference type="GO" id="GO:0005829">
    <property type="term" value="C:cytosol"/>
    <property type="evidence" value="ECO:0007669"/>
    <property type="project" value="TreeGrafter"/>
</dbReference>
<dbReference type="GO" id="GO:0006353">
    <property type="term" value="P:DNA-templated transcription termination"/>
    <property type="evidence" value="ECO:0007669"/>
    <property type="project" value="UniProtKB-UniRule"/>
</dbReference>
<dbReference type="InterPro" id="IPR013735">
    <property type="entry name" value="TF_NusA_N"/>
</dbReference>
<dbReference type="CDD" id="cd02134">
    <property type="entry name" value="KH-II_NusA_rpt1"/>
    <property type="match status" value="1"/>
</dbReference>
<comment type="function">
    <text evidence="7">Participates in both transcription termination and antitermination.</text>
</comment>
<dbReference type="FunFam" id="2.40.50.140:FF:000058">
    <property type="entry name" value="Transcription termination/antitermination protein NusA"/>
    <property type="match status" value="1"/>
</dbReference>
<accession>A0A0X8JQH0</accession>
<dbReference type="AlphaFoldDB" id="A0A0X8JQH0"/>
<evidence type="ECO:0000256" key="1">
    <source>
        <dbReference type="ARBA" id="ARBA00022472"/>
    </source>
</evidence>
<evidence type="ECO:0000256" key="8">
    <source>
        <dbReference type="SAM" id="MobiDB-lite"/>
    </source>
</evidence>
<gene>
    <name evidence="7" type="primary">nusA</name>
    <name evidence="10" type="ORF">AXF15_08350</name>
</gene>
<dbReference type="RefSeq" id="WP_066605927.1">
    <property type="nucleotide sequence ID" value="NZ_CP014230.1"/>
</dbReference>
<dbReference type="STRING" id="888061.AXF15_08350"/>
<dbReference type="InterPro" id="IPR004087">
    <property type="entry name" value="KH_dom"/>
</dbReference>
<keyword evidence="11" id="KW-1185">Reference proteome</keyword>
<organism evidence="10 11">
    <name type="scientific">Desulfomicrobium orale DSM 12838</name>
    <dbReference type="NCBI Taxonomy" id="888061"/>
    <lineage>
        <taxon>Bacteria</taxon>
        <taxon>Pseudomonadati</taxon>
        <taxon>Thermodesulfobacteriota</taxon>
        <taxon>Desulfovibrionia</taxon>
        <taxon>Desulfovibrionales</taxon>
        <taxon>Desulfomicrobiaceae</taxon>
        <taxon>Desulfomicrobium</taxon>
    </lineage>
</organism>
<dbReference type="InterPro" id="IPR058582">
    <property type="entry name" value="KH_NusA_2nd"/>
</dbReference>
<feature type="region of interest" description="Disordered" evidence="8">
    <location>
        <begin position="409"/>
        <end position="428"/>
    </location>
</feature>
<dbReference type="CDD" id="cd04455">
    <property type="entry name" value="S1_NusA"/>
    <property type="match status" value="1"/>
</dbReference>
<evidence type="ECO:0000259" key="9">
    <source>
        <dbReference type="PROSITE" id="PS50126"/>
    </source>
</evidence>
<dbReference type="SUPFAM" id="SSF69705">
    <property type="entry name" value="Transcription factor NusA, N-terminal domain"/>
    <property type="match status" value="1"/>
</dbReference>
<dbReference type="InterPro" id="IPR036555">
    <property type="entry name" value="NusA_N_sf"/>
</dbReference>
<dbReference type="InterPro" id="IPR010213">
    <property type="entry name" value="TF_NusA"/>
</dbReference>
<dbReference type="CDD" id="cd22529">
    <property type="entry name" value="KH-II_NusA_rpt2"/>
    <property type="match status" value="1"/>
</dbReference>
<dbReference type="SUPFAM" id="SSF54814">
    <property type="entry name" value="Prokaryotic type KH domain (KH-domain type II)"/>
    <property type="match status" value="2"/>
</dbReference>
<dbReference type="PANTHER" id="PTHR22648">
    <property type="entry name" value="TRANSCRIPTION TERMINATION FACTOR NUSA"/>
    <property type="match status" value="1"/>
</dbReference>
<evidence type="ECO:0000313" key="11">
    <source>
        <dbReference type="Proteomes" id="UP000063964"/>
    </source>
</evidence>
<dbReference type="Proteomes" id="UP000063964">
    <property type="component" value="Chromosome"/>
</dbReference>
<dbReference type="OrthoDB" id="9807233at2"/>
<dbReference type="FunFam" id="3.30.300.20:FF:000002">
    <property type="entry name" value="Transcription termination/antitermination protein NusA"/>
    <property type="match status" value="1"/>
</dbReference>
<dbReference type="InterPro" id="IPR010995">
    <property type="entry name" value="DNA_repair_Rad51/TF_NusA_a-hlx"/>
</dbReference>
<dbReference type="Pfam" id="PF08529">
    <property type="entry name" value="NusA_N"/>
    <property type="match status" value="1"/>
</dbReference>
<dbReference type="Pfam" id="PF26594">
    <property type="entry name" value="KH_NusA_2nd"/>
    <property type="match status" value="1"/>
</dbReference>
<dbReference type="GO" id="GO:0003723">
    <property type="term" value="F:RNA binding"/>
    <property type="evidence" value="ECO:0007669"/>
    <property type="project" value="UniProtKB-UniRule"/>
</dbReference>
<dbReference type="Pfam" id="PF00575">
    <property type="entry name" value="S1"/>
    <property type="match status" value="1"/>
</dbReference>
<feature type="compositionally biased region" description="Acidic residues" evidence="8">
    <location>
        <begin position="414"/>
        <end position="428"/>
    </location>
</feature>
<evidence type="ECO:0000256" key="3">
    <source>
        <dbReference type="ARBA" id="ARBA00022814"/>
    </source>
</evidence>
<keyword evidence="6 7" id="KW-0804">Transcription</keyword>
<dbReference type="InterPro" id="IPR009019">
    <property type="entry name" value="KH_sf_prok-type"/>
</dbReference>
<dbReference type="InterPro" id="IPR003029">
    <property type="entry name" value="S1_domain"/>
</dbReference>
<keyword evidence="5 7" id="KW-0805">Transcription regulation</keyword>
<dbReference type="InterPro" id="IPR012340">
    <property type="entry name" value="NA-bd_OB-fold"/>
</dbReference>
<dbReference type="SUPFAM" id="SSF47794">
    <property type="entry name" value="Rad51 N-terminal domain-like"/>
    <property type="match status" value="1"/>
</dbReference>
<dbReference type="GO" id="GO:0031564">
    <property type="term" value="P:transcription antitermination"/>
    <property type="evidence" value="ECO:0007669"/>
    <property type="project" value="UniProtKB-UniRule"/>
</dbReference>
<dbReference type="HAMAP" id="MF_00945_B">
    <property type="entry name" value="NusA_B"/>
    <property type="match status" value="1"/>
</dbReference>
<comment type="subcellular location">
    <subcellularLocation>
        <location evidence="7">Cytoplasm</location>
    </subcellularLocation>
</comment>
<keyword evidence="2 7" id="KW-0963">Cytoplasm</keyword>
<evidence type="ECO:0000256" key="6">
    <source>
        <dbReference type="ARBA" id="ARBA00023163"/>
    </source>
</evidence>
<keyword evidence="3 7" id="KW-0889">Transcription antitermination</keyword>
<keyword evidence="1 7" id="KW-0806">Transcription termination</keyword>
<proteinExistence type="inferred from homology"/>
<dbReference type="InterPro" id="IPR025249">
    <property type="entry name" value="TF_NusA_KH_1st"/>
</dbReference>
<dbReference type="SMART" id="SM00316">
    <property type="entry name" value="S1"/>
    <property type="match status" value="1"/>
</dbReference>
<dbReference type="PROSITE" id="PS50084">
    <property type="entry name" value="KH_TYPE_1"/>
    <property type="match status" value="1"/>
</dbReference>
<dbReference type="Gene3D" id="3.30.300.20">
    <property type="match status" value="2"/>
</dbReference>
<keyword evidence="4 7" id="KW-0694">RNA-binding</keyword>
<feature type="domain" description="S1 motif" evidence="9">
    <location>
        <begin position="135"/>
        <end position="199"/>
    </location>
</feature>
<dbReference type="Gene3D" id="3.30.1480.10">
    <property type="entry name" value="NusA, N-terminal domain"/>
    <property type="match status" value="1"/>
</dbReference>
<dbReference type="EMBL" id="CP014230">
    <property type="protein sequence ID" value="AMD93104.1"/>
    <property type="molecule type" value="Genomic_DNA"/>
</dbReference>
<evidence type="ECO:0000256" key="5">
    <source>
        <dbReference type="ARBA" id="ARBA00023015"/>
    </source>
</evidence>
<dbReference type="PROSITE" id="PS50126">
    <property type="entry name" value="S1"/>
    <property type="match status" value="1"/>
</dbReference>
<comment type="subunit">
    <text evidence="7">Monomer. Binds directly to the core enzyme of the DNA-dependent RNA polymerase and to nascent RNA.</text>
</comment>
<dbReference type="KEGG" id="doa:AXF15_08350"/>
<dbReference type="SUPFAM" id="SSF50249">
    <property type="entry name" value="Nucleic acid-binding proteins"/>
    <property type="match status" value="1"/>
</dbReference>
<dbReference type="InterPro" id="IPR030842">
    <property type="entry name" value="TF_NusA_bacterial"/>
</dbReference>
<evidence type="ECO:0000313" key="10">
    <source>
        <dbReference type="EMBL" id="AMD93104.1"/>
    </source>
</evidence>
<dbReference type="NCBIfam" id="TIGR01953">
    <property type="entry name" value="NusA"/>
    <property type="match status" value="1"/>
</dbReference>
<evidence type="ECO:0000256" key="4">
    <source>
        <dbReference type="ARBA" id="ARBA00022884"/>
    </source>
</evidence>
<name>A0A0X8JQH0_9BACT</name>
<dbReference type="Pfam" id="PF13184">
    <property type="entry name" value="KH_NusA_1st"/>
    <property type="match status" value="1"/>
</dbReference>